<gene>
    <name evidence="2" type="ORF">INT48_002718</name>
</gene>
<feature type="compositionally biased region" description="Polar residues" evidence="1">
    <location>
        <begin position="488"/>
        <end position="505"/>
    </location>
</feature>
<keyword evidence="3" id="KW-1185">Reference proteome</keyword>
<evidence type="ECO:0000313" key="2">
    <source>
        <dbReference type="EMBL" id="KAG2236905.1"/>
    </source>
</evidence>
<feature type="compositionally biased region" description="Polar residues" evidence="1">
    <location>
        <begin position="226"/>
        <end position="238"/>
    </location>
</feature>
<sequence length="584" mass="64747">MDLDNEKVVSKDAALDSDIPNDAVIDNDHRLINNDINSSSSPLTTNDLHTCVTPTEEDFGEFDREVDDDEFGNFDSDQDNDGFGSFDDECFDDGDFNTLPIMIEPEQKEHMVMDNTPVFNTLEEALEIWTNLLNQLYKYQPSENFTQSASKSIRHYVLEEAPESLHSRLTWDSVTRHMDNDTGIPKVRWYLSEIEKLHLNALSCQRSTKLPSIVNTTDNKPDPIDTSWSNNDLITNYQPSPPIEYSNQTPTSEKRSSVFGLSSLSRYLPHLSKSNLPRSPTSPISPSSNSSFHSTLPKERTSCEHSLPPPSSLLSLSDNKPRRSSNTDNDNTSFAGAFNHMNIQTKTSHKLKSAPSNIKRSNTVAFSSRFSPSPILDTSSSPPSPTILSSTIKPRPTSFHTNPQKMDLFDLNVDPDSILNSPITSEFNTSFKPLIPTFSSTPLSPTMYSPVSAAATTVVTTNVASFIPAADDDFGDFGSFTAQKETTQDPFSDFFTSNNGKSPPSSVKKAENEDDPFELNSVMQMSASNIKPKPVILNSSSGMMLSPTKISPTIVDYNSKLASMFDVPAVNDQTEEDDWGDWTF</sequence>
<feature type="region of interest" description="Disordered" evidence="1">
    <location>
        <begin position="371"/>
        <end position="401"/>
    </location>
</feature>
<dbReference type="EMBL" id="JAEPRE010000012">
    <property type="protein sequence ID" value="KAG2236905.1"/>
    <property type="molecule type" value="Genomic_DNA"/>
</dbReference>
<dbReference type="AlphaFoldDB" id="A0A8H7SV21"/>
<feature type="compositionally biased region" description="Low complexity" evidence="1">
    <location>
        <begin position="371"/>
        <end position="392"/>
    </location>
</feature>
<feature type="compositionally biased region" description="Low complexity" evidence="1">
    <location>
        <begin position="277"/>
        <end position="294"/>
    </location>
</feature>
<name>A0A8H7SV21_9FUNG</name>
<organism evidence="2 3">
    <name type="scientific">Thamnidium elegans</name>
    <dbReference type="NCBI Taxonomy" id="101142"/>
    <lineage>
        <taxon>Eukaryota</taxon>
        <taxon>Fungi</taxon>
        <taxon>Fungi incertae sedis</taxon>
        <taxon>Mucoromycota</taxon>
        <taxon>Mucoromycotina</taxon>
        <taxon>Mucoromycetes</taxon>
        <taxon>Mucorales</taxon>
        <taxon>Mucorineae</taxon>
        <taxon>Mucoraceae</taxon>
        <taxon>Thamnidium</taxon>
    </lineage>
</organism>
<comment type="caution">
    <text evidence="2">The sequence shown here is derived from an EMBL/GenBank/DDBJ whole genome shotgun (WGS) entry which is preliminary data.</text>
</comment>
<evidence type="ECO:0000313" key="3">
    <source>
        <dbReference type="Proteomes" id="UP000613177"/>
    </source>
</evidence>
<proteinExistence type="predicted"/>
<evidence type="ECO:0000256" key="1">
    <source>
        <dbReference type="SAM" id="MobiDB-lite"/>
    </source>
</evidence>
<reference evidence="2" key="1">
    <citation type="submission" date="2021-01" db="EMBL/GenBank/DDBJ databases">
        <title>Metabolic potential, ecology and presence of endohyphal bacteria is reflected in genomic diversity of Mucoromycotina.</title>
        <authorList>
            <person name="Muszewska A."/>
            <person name="Okrasinska A."/>
            <person name="Steczkiewicz K."/>
            <person name="Drgas O."/>
            <person name="Orlowska M."/>
            <person name="Perlinska-Lenart U."/>
            <person name="Aleksandrzak-Piekarczyk T."/>
            <person name="Szatraj K."/>
            <person name="Zielenkiewicz U."/>
            <person name="Pilsyk S."/>
            <person name="Malc E."/>
            <person name="Mieczkowski P."/>
            <person name="Kruszewska J.S."/>
            <person name="Biernat P."/>
            <person name="Pawlowska J."/>
        </authorList>
    </citation>
    <scope>NUCLEOTIDE SEQUENCE</scope>
    <source>
        <strain evidence="2">WA0000018081</strain>
    </source>
</reference>
<feature type="region of interest" description="Disordered" evidence="1">
    <location>
        <begin position="212"/>
        <end position="258"/>
    </location>
</feature>
<dbReference type="Proteomes" id="UP000613177">
    <property type="component" value="Unassembled WGS sequence"/>
</dbReference>
<feature type="region of interest" description="Disordered" evidence="1">
    <location>
        <begin position="271"/>
        <end position="335"/>
    </location>
</feature>
<feature type="compositionally biased region" description="Polar residues" evidence="1">
    <location>
        <begin position="324"/>
        <end position="334"/>
    </location>
</feature>
<accession>A0A8H7SV21</accession>
<feature type="region of interest" description="Disordered" evidence="1">
    <location>
        <begin position="488"/>
        <end position="513"/>
    </location>
</feature>
<protein>
    <submittedName>
        <fullName evidence="2">Uncharacterized protein</fullName>
    </submittedName>
</protein>